<dbReference type="GO" id="GO:0005737">
    <property type="term" value="C:cytoplasm"/>
    <property type="evidence" value="ECO:0007669"/>
    <property type="project" value="UniProtKB-SubCell"/>
</dbReference>
<protein>
    <recommendedName>
        <fullName evidence="3">[Ribosomal protein bS18]-alanine N-acetyltransferase</fullName>
        <ecNumber evidence="3">2.3.1.266</ecNumber>
    </recommendedName>
</protein>
<evidence type="ECO:0000256" key="3">
    <source>
        <dbReference type="RuleBase" id="RU363094"/>
    </source>
</evidence>
<dbReference type="PANTHER" id="PTHR42919:SF8">
    <property type="entry name" value="N-ALPHA-ACETYLTRANSFERASE 50"/>
    <property type="match status" value="1"/>
</dbReference>
<name>A0A2N6UJ76_9FIRM</name>
<accession>A0A2N6UJ76</accession>
<dbReference type="PANTHER" id="PTHR42919">
    <property type="entry name" value="N-ALPHA-ACETYLTRANSFERASE"/>
    <property type="match status" value="1"/>
</dbReference>
<reference evidence="5 6" key="1">
    <citation type="submission" date="2017-09" db="EMBL/GenBank/DDBJ databases">
        <title>Bacterial strain isolated from the female urinary microbiota.</title>
        <authorList>
            <person name="Thomas-White K."/>
            <person name="Kumar N."/>
            <person name="Forster S."/>
            <person name="Putonti C."/>
            <person name="Lawley T."/>
            <person name="Wolfe A.J."/>
        </authorList>
    </citation>
    <scope>NUCLEOTIDE SEQUENCE [LARGE SCALE GENOMIC DNA]</scope>
    <source>
        <strain evidence="5 6">UMB0204</strain>
    </source>
</reference>
<comment type="function">
    <text evidence="3">Acetylates the N-terminal alanine of ribosomal protein bS18.</text>
</comment>
<organism evidence="5 6">
    <name type="scientific">Anaerococcus hydrogenalis</name>
    <dbReference type="NCBI Taxonomy" id="33029"/>
    <lineage>
        <taxon>Bacteria</taxon>
        <taxon>Bacillati</taxon>
        <taxon>Bacillota</taxon>
        <taxon>Tissierellia</taxon>
        <taxon>Tissierellales</taxon>
        <taxon>Peptoniphilaceae</taxon>
        <taxon>Anaerococcus</taxon>
    </lineage>
</organism>
<dbReference type="SUPFAM" id="SSF55729">
    <property type="entry name" value="Acyl-CoA N-acyltransferases (Nat)"/>
    <property type="match status" value="1"/>
</dbReference>
<evidence type="ECO:0000256" key="2">
    <source>
        <dbReference type="ARBA" id="ARBA00023315"/>
    </source>
</evidence>
<proteinExistence type="inferred from homology"/>
<evidence type="ECO:0000259" key="4">
    <source>
        <dbReference type="PROSITE" id="PS51186"/>
    </source>
</evidence>
<comment type="subcellular location">
    <subcellularLocation>
        <location evidence="3">Cytoplasm</location>
    </subcellularLocation>
</comment>
<dbReference type="AlphaFoldDB" id="A0A2N6UJ76"/>
<dbReference type="InterPro" id="IPR006464">
    <property type="entry name" value="AcTrfase_RimI/Ard1"/>
</dbReference>
<comment type="caution">
    <text evidence="5">The sequence shown here is derived from an EMBL/GenBank/DDBJ whole genome shotgun (WGS) entry which is preliminary data.</text>
</comment>
<sequence>MIRTMTVDDTDKVYRIETSSFFRPMSKKDLVSDIEKNKHKRHFVYEKNGETVGFYIISKILDEVEIYTIAVDELYRGQKIASNMLEHLINFSKEMKVSKIWLEVSTKNMPAINLYEKFGFEKIRLRKNYYSLTNEDAFIMLKELI</sequence>
<dbReference type="RefSeq" id="WP_102198153.1">
    <property type="nucleotide sequence ID" value="NZ_CAUPDS010000011.1"/>
</dbReference>
<evidence type="ECO:0000313" key="6">
    <source>
        <dbReference type="Proteomes" id="UP000235658"/>
    </source>
</evidence>
<dbReference type="EMBL" id="PNHP01000003">
    <property type="protein sequence ID" value="PMC81615.1"/>
    <property type="molecule type" value="Genomic_DNA"/>
</dbReference>
<dbReference type="GO" id="GO:0008999">
    <property type="term" value="F:protein-N-terminal-alanine acetyltransferase activity"/>
    <property type="evidence" value="ECO:0007669"/>
    <property type="project" value="UniProtKB-EC"/>
</dbReference>
<keyword evidence="3" id="KW-0963">Cytoplasm</keyword>
<dbReference type="NCBIfam" id="TIGR01575">
    <property type="entry name" value="rimI"/>
    <property type="match status" value="1"/>
</dbReference>
<comment type="catalytic activity">
    <reaction evidence="3">
        <text>N-terminal L-alanyl-[ribosomal protein bS18] + acetyl-CoA = N-terminal N(alpha)-acetyl-L-alanyl-[ribosomal protein bS18] + CoA + H(+)</text>
        <dbReference type="Rhea" id="RHEA:43756"/>
        <dbReference type="Rhea" id="RHEA-COMP:10676"/>
        <dbReference type="Rhea" id="RHEA-COMP:10677"/>
        <dbReference type="ChEBI" id="CHEBI:15378"/>
        <dbReference type="ChEBI" id="CHEBI:57287"/>
        <dbReference type="ChEBI" id="CHEBI:57288"/>
        <dbReference type="ChEBI" id="CHEBI:64718"/>
        <dbReference type="ChEBI" id="CHEBI:83683"/>
        <dbReference type="EC" id="2.3.1.266"/>
    </reaction>
</comment>
<dbReference type="GeneID" id="84578767"/>
<keyword evidence="2" id="KW-0012">Acyltransferase</keyword>
<dbReference type="EC" id="2.3.1.266" evidence="3"/>
<keyword evidence="1 5" id="KW-0808">Transferase</keyword>
<dbReference type="InterPro" id="IPR016181">
    <property type="entry name" value="Acyl_CoA_acyltransferase"/>
</dbReference>
<evidence type="ECO:0000313" key="5">
    <source>
        <dbReference type="EMBL" id="PMC81615.1"/>
    </source>
</evidence>
<dbReference type="CDD" id="cd04301">
    <property type="entry name" value="NAT_SF"/>
    <property type="match status" value="1"/>
</dbReference>
<gene>
    <name evidence="5" type="primary">rimI</name>
    <name evidence="5" type="ORF">CJ192_06180</name>
</gene>
<evidence type="ECO:0000256" key="1">
    <source>
        <dbReference type="ARBA" id="ARBA00022679"/>
    </source>
</evidence>
<dbReference type="Pfam" id="PF00583">
    <property type="entry name" value="Acetyltransf_1"/>
    <property type="match status" value="1"/>
</dbReference>
<dbReference type="PROSITE" id="PS51186">
    <property type="entry name" value="GNAT"/>
    <property type="match status" value="1"/>
</dbReference>
<dbReference type="Proteomes" id="UP000235658">
    <property type="component" value="Unassembled WGS sequence"/>
</dbReference>
<dbReference type="Gene3D" id="3.40.630.30">
    <property type="match status" value="1"/>
</dbReference>
<dbReference type="InterPro" id="IPR000182">
    <property type="entry name" value="GNAT_dom"/>
</dbReference>
<dbReference type="InterPro" id="IPR051556">
    <property type="entry name" value="N-term/lysine_N-AcTrnsfr"/>
</dbReference>
<comment type="similarity">
    <text evidence="3">Belongs to the acetyltransferase family. RimI subfamily.</text>
</comment>
<feature type="domain" description="N-acetyltransferase" evidence="4">
    <location>
        <begin position="1"/>
        <end position="145"/>
    </location>
</feature>